<keyword evidence="3" id="KW-1185">Reference proteome</keyword>
<proteinExistence type="predicted"/>
<reference evidence="2" key="1">
    <citation type="submission" date="2019-10" db="EMBL/GenBank/DDBJ databases">
        <authorList>
            <consortium name="DOE Joint Genome Institute"/>
            <person name="Kuo A."/>
            <person name="Miyauchi S."/>
            <person name="Kiss E."/>
            <person name="Drula E."/>
            <person name="Kohler A."/>
            <person name="Sanchez-Garcia M."/>
            <person name="Andreopoulos B."/>
            <person name="Barry K.W."/>
            <person name="Bonito G."/>
            <person name="Buee M."/>
            <person name="Carver A."/>
            <person name="Chen C."/>
            <person name="Cichocki N."/>
            <person name="Clum A."/>
            <person name="Culley D."/>
            <person name="Crous P.W."/>
            <person name="Fauchery L."/>
            <person name="Girlanda M."/>
            <person name="Hayes R."/>
            <person name="Keri Z."/>
            <person name="LaButti K."/>
            <person name="Lipzen A."/>
            <person name="Lombard V."/>
            <person name="Magnuson J."/>
            <person name="Maillard F."/>
            <person name="Morin E."/>
            <person name="Murat C."/>
            <person name="Nolan M."/>
            <person name="Ohm R."/>
            <person name="Pangilinan J."/>
            <person name="Pereira M."/>
            <person name="Perotto S."/>
            <person name="Peter M."/>
            <person name="Riley R."/>
            <person name="Sitrit Y."/>
            <person name="Stielow B."/>
            <person name="Szollosi G."/>
            <person name="Zifcakova L."/>
            <person name="Stursova M."/>
            <person name="Spatafora J.W."/>
            <person name="Tedersoo L."/>
            <person name="Vaario L.-M."/>
            <person name="Yamada A."/>
            <person name="Yan M."/>
            <person name="Wang P."/>
            <person name="Xu J."/>
            <person name="Bruns T."/>
            <person name="Baldrian P."/>
            <person name="Vilgalys R."/>
            <person name="Henrissat B."/>
            <person name="Grigoriev I.V."/>
            <person name="Hibbett D."/>
            <person name="Nagy L.G."/>
            <person name="Martin F.M."/>
        </authorList>
    </citation>
    <scope>NUCLEOTIDE SEQUENCE</scope>
    <source>
        <strain evidence="2">Prilba</strain>
    </source>
</reference>
<organism evidence="2 3">
    <name type="scientific">Russula ochroleuca</name>
    <dbReference type="NCBI Taxonomy" id="152965"/>
    <lineage>
        <taxon>Eukaryota</taxon>
        <taxon>Fungi</taxon>
        <taxon>Dikarya</taxon>
        <taxon>Basidiomycota</taxon>
        <taxon>Agaricomycotina</taxon>
        <taxon>Agaricomycetes</taxon>
        <taxon>Russulales</taxon>
        <taxon>Russulaceae</taxon>
        <taxon>Russula</taxon>
    </lineage>
</organism>
<gene>
    <name evidence="2" type="ORF">DFH94DRAFT_730843</name>
</gene>
<dbReference type="EMBL" id="WHVB01000005">
    <property type="protein sequence ID" value="KAF8482949.1"/>
    <property type="molecule type" value="Genomic_DNA"/>
</dbReference>
<dbReference type="Pfam" id="PF16242">
    <property type="entry name" value="Pyrid_ox_like"/>
    <property type="match status" value="1"/>
</dbReference>
<dbReference type="Gene3D" id="2.30.110.10">
    <property type="entry name" value="Electron Transport, Fmn-binding Protein, Chain A"/>
    <property type="match status" value="1"/>
</dbReference>
<dbReference type="InterPro" id="IPR038725">
    <property type="entry name" value="YdaG_split_barrel_FMN-bd"/>
</dbReference>
<dbReference type="PANTHER" id="PTHR34818:SF1">
    <property type="entry name" value="PROTEIN BLI-3"/>
    <property type="match status" value="1"/>
</dbReference>
<name>A0A9P5TBM9_9AGAM</name>
<accession>A0A9P5TBM9</accession>
<evidence type="ECO:0000313" key="2">
    <source>
        <dbReference type="EMBL" id="KAF8482949.1"/>
    </source>
</evidence>
<dbReference type="PANTHER" id="PTHR34818">
    <property type="entry name" value="PROTEIN BLI-3"/>
    <property type="match status" value="1"/>
</dbReference>
<evidence type="ECO:0000313" key="3">
    <source>
        <dbReference type="Proteomes" id="UP000759537"/>
    </source>
</evidence>
<protein>
    <recommendedName>
        <fullName evidence="1">General stress protein FMN-binding split barrel domain-containing protein</fullName>
    </recommendedName>
</protein>
<dbReference type="AlphaFoldDB" id="A0A9P5TBM9"/>
<comment type="caution">
    <text evidence="2">The sequence shown here is derived from an EMBL/GenBank/DDBJ whole genome shotgun (WGS) entry which is preliminary data.</text>
</comment>
<dbReference type="InterPro" id="IPR052917">
    <property type="entry name" value="Stress-Dev_Protein"/>
</dbReference>
<dbReference type="Proteomes" id="UP000759537">
    <property type="component" value="Unassembled WGS sequence"/>
</dbReference>
<dbReference type="InterPro" id="IPR012349">
    <property type="entry name" value="Split_barrel_FMN-bd"/>
</dbReference>
<evidence type="ECO:0000259" key="1">
    <source>
        <dbReference type="Pfam" id="PF16242"/>
    </source>
</evidence>
<dbReference type="SUPFAM" id="SSF50475">
    <property type="entry name" value="FMN-binding split barrel"/>
    <property type="match status" value="1"/>
</dbReference>
<feature type="domain" description="General stress protein FMN-binding split barrel" evidence="1">
    <location>
        <begin position="41"/>
        <end position="175"/>
    </location>
</feature>
<dbReference type="OrthoDB" id="434253at2759"/>
<reference evidence="2" key="2">
    <citation type="journal article" date="2020" name="Nat. Commun.">
        <title>Large-scale genome sequencing of mycorrhizal fungi provides insights into the early evolution of symbiotic traits.</title>
        <authorList>
            <person name="Miyauchi S."/>
            <person name="Kiss E."/>
            <person name="Kuo A."/>
            <person name="Drula E."/>
            <person name="Kohler A."/>
            <person name="Sanchez-Garcia M."/>
            <person name="Morin E."/>
            <person name="Andreopoulos B."/>
            <person name="Barry K.W."/>
            <person name="Bonito G."/>
            <person name="Buee M."/>
            <person name="Carver A."/>
            <person name="Chen C."/>
            <person name="Cichocki N."/>
            <person name="Clum A."/>
            <person name="Culley D."/>
            <person name="Crous P.W."/>
            <person name="Fauchery L."/>
            <person name="Girlanda M."/>
            <person name="Hayes R.D."/>
            <person name="Keri Z."/>
            <person name="LaButti K."/>
            <person name="Lipzen A."/>
            <person name="Lombard V."/>
            <person name="Magnuson J."/>
            <person name="Maillard F."/>
            <person name="Murat C."/>
            <person name="Nolan M."/>
            <person name="Ohm R.A."/>
            <person name="Pangilinan J."/>
            <person name="Pereira M.F."/>
            <person name="Perotto S."/>
            <person name="Peter M."/>
            <person name="Pfister S."/>
            <person name="Riley R."/>
            <person name="Sitrit Y."/>
            <person name="Stielow J.B."/>
            <person name="Szollosi G."/>
            <person name="Zifcakova L."/>
            <person name="Stursova M."/>
            <person name="Spatafora J.W."/>
            <person name="Tedersoo L."/>
            <person name="Vaario L.M."/>
            <person name="Yamada A."/>
            <person name="Yan M."/>
            <person name="Wang P."/>
            <person name="Xu J."/>
            <person name="Bruns T."/>
            <person name="Baldrian P."/>
            <person name="Vilgalys R."/>
            <person name="Dunand C."/>
            <person name="Henrissat B."/>
            <person name="Grigoriev I.V."/>
            <person name="Hibbett D."/>
            <person name="Nagy L.G."/>
            <person name="Martin F.M."/>
        </authorList>
    </citation>
    <scope>NUCLEOTIDE SEQUENCE</scope>
    <source>
        <strain evidence="2">Prilba</strain>
    </source>
</reference>
<sequence>MFDDDVIWSIGIGVVQLGCTYLDPFVAQAQAQNDGVTPHQKIEDLNKIVQGAQTGMLTTRASDGHLHSRAMTPVPPSSKTQINLVFFANNSSPKFQEIQNDNHVNLSFFHTNSTHWASISGIARVIEDRAVIKEYWSPGIGSYFGDLGDGTHKGDENDPRVAIIEVVPDEVRYWLPTSCPGVQEGAPAVQGKVTVSGELRTITKEEIQDSQLSQGQGVTSK</sequence>